<reference evidence="1" key="1">
    <citation type="submission" date="2021-01" db="EMBL/GenBank/DDBJ databases">
        <authorList>
            <person name="Corre E."/>
            <person name="Pelletier E."/>
            <person name="Niang G."/>
            <person name="Scheremetjew M."/>
            <person name="Finn R."/>
            <person name="Kale V."/>
            <person name="Holt S."/>
            <person name="Cochrane G."/>
            <person name="Meng A."/>
            <person name="Brown T."/>
            <person name="Cohen L."/>
        </authorList>
    </citation>
    <scope>NUCLEOTIDE SEQUENCE</scope>
    <source>
        <strain evidence="1">CCMP1381</strain>
    </source>
</reference>
<organism evidence="1">
    <name type="scientific">Octactis speculum</name>
    <dbReference type="NCBI Taxonomy" id="3111310"/>
    <lineage>
        <taxon>Eukaryota</taxon>
        <taxon>Sar</taxon>
        <taxon>Stramenopiles</taxon>
        <taxon>Ochrophyta</taxon>
        <taxon>Dictyochophyceae</taxon>
        <taxon>Dictyochales</taxon>
        <taxon>Dictyochaceae</taxon>
        <taxon>Octactis</taxon>
    </lineage>
</organism>
<gene>
    <name evidence="1" type="ORF">DSPE1174_LOCUS29572</name>
</gene>
<sequence>MSTNPMMAHRGTSIILGSKGNLTRYKFGHDGEIHPQGRGGPEMLLSKSRVKDKVADRATCLTRGPFTSRELGHFETSTQFIKGTHRDGEIYECMVSKSGPVNQCASSYPMECLATEIPWYTTPKRVKECFACCLGFWMDHLNLAEKYNDIHTVNFTPFPIKSPAWRIAGVRHIGPDDVLFDAWSFHKLAAALPKGFLVASYEWQNFDSQIDRVWINKTVAWANLGFKRIEIENKWVKDHDILVLGNNFNAPLNRLSSFPTVLDRIDVLPRGIHNISSGWQHVKIWDPIEVPRSDNDINCCCMQLRKEAHNRHDKYMALVGNGMCQRWQPYGEITTDKIVGDRYVEQLAAHQYQFSPWGIGPLNFRDHESVVAGTIPLFDDEPDIAEGGASRDYTPRLYAQAPVLWIPEWKNVTMECVQDAYRRMYLDFKAGTHRWQLTKFYMPYWIFRILDKAKADFPEWEKYLRTGVP</sequence>
<evidence type="ECO:0000313" key="1">
    <source>
        <dbReference type="EMBL" id="CAD9479532.1"/>
    </source>
</evidence>
<dbReference type="EMBL" id="HBGS01056745">
    <property type="protein sequence ID" value="CAD9479532.1"/>
    <property type="molecule type" value="Transcribed_RNA"/>
</dbReference>
<dbReference type="AlphaFoldDB" id="A0A7S2MEZ7"/>
<accession>A0A7S2MEZ7</accession>
<name>A0A7S2MEZ7_9STRA</name>
<protein>
    <submittedName>
        <fullName evidence="1">Uncharacterized protein</fullName>
    </submittedName>
</protein>
<proteinExistence type="predicted"/>